<feature type="transmembrane region" description="Helical" evidence="2">
    <location>
        <begin position="102"/>
        <end position="119"/>
    </location>
</feature>
<geneLocation type="plasmid" evidence="4">
    <name>pfdu301a</name>
</geneLocation>
<feature type="transmembrane region" description="Helical" evidence="2">
    <location>
        <begin position="36"/>
        <end position="54"/>
    </location>
</feature>
<protein>
    <submittedName>
        <fullName evidence="3">Uncharacterized protein</fullName>
    </submittedName>
</protein>
<keyword evidence="2" id="KW-1133">Transmembrane helix</keyword>
<reference evidence="3 4" key="1">
    <citation type="submission" date="2019-10" db="EMBL/GenBank/DDBJ databases">
        <title>Complete genome sequences for adaption low water activity.</title>
        <authorList>
            <person name="Zhao L."/>
            <person name="Zhong J."/>
        </authorList>
    </citation>
    <scope>NUCLEOTIDE SEQUENCE [LARGE SCALE GENOMIC DNA]</scope>
    <source>
        <strain evidence="3 4">FDU301</strain>
        <plasmid evidence="4">pfdu301a</plasmid>
    </source>
</reference>
<feature type="transmembrane region" description="Helical" evidence="2">
    <location>
        <begin position="66"/>
        <end position="96"/>
    </location>
</feature>
<organism evidence="3 4">
    <name type="scientific">Priestia megaterium</name>
    <name type="common">Bacillus megaterium</name>
    <dbReference type="NCBI Taxonomy" id="1404"/>
    <lineage>
        <taxon>Bacteria</taxon>
        <taxon>Bacillati</taxon>
        <taxon>Bacillota</taxon>
        <taxon>Bacilli</taxon>
        <taxon>Bacillales</taxon>
        <taxon>Bacillaceae</taxon>
        <taxon>Priestia</taxon>
    </lineage>
</organism>
<evidence type="ECO:0000256" key="2">
    <source>
        <dbReference type="SAM" id="Phobius"/>
    </source>
</evidence>
<evidence type="ECO:0000313" key="3">
    <source>
        <dbReference type="EMBL" id="QJX79991.1"/>
    </source>
</evidence>
<feature type="transmembrane region" description="Helical" evidence="2">
    <location>
        <begin position="9"/>
        <end position="30"/>
    </location>
</feature>
<evidence type="ECO:0000313" key="4">
    <source>
        <dbReference type="Proteomes" id="UP000501076"/>
    </source>
</evidence>
<keyword evidence="1" id="KW-0175">Coiled coil</keyword>
<evidence type="ECO:0000256" key="1">
    <source>
        <dbReference type="SAM" id="Coils"/>
    </source>
</evidence>
<keyword evidence="2" id="KW-0472">Membrane</keyword>
<dbReference type="AlphaFoldDB" id="A0A6M6DYK9"/>
<gene>
    <name evidence="3" type="ORF">FDZ14_28215</name>
</gene>
<sequence>MNKKGIYKIIFASVIVSKIFAGLLYILLFYGYFEMFLIMDFIFLPIIFFIAEFRREKRAWNYNLSFWSTLFTTTFIVGAAMIIATVLLACSSGIYIMSDNTMAHFLTYNIIFILSTFIAQWDSHRKQKGGVYRASSGSSSYSGGSSYYSSQLSNIEKDLNEAEISGNYDEVRALSAEKDDIQREIDHIQFEESSNKHNKELKIAEEEYNEAEMLKDSTLMYEANQKQLEVLKNRNNQNGNYFNQ</sequence>
<dbReference type="Proteomes" id="UP000501076">
    <property type="component" value="Plasmid pFDU301A"/>
</dbReference>
<keyword evidence="3" id="KW-0614">Plasmid</keyword>
<name>A0A6M6DYK9_PRIMG</name>
<accession>A0A6M6DYK9</accession>
<keyword evidence="2" id="KW-0812">Transmembrane</keyword>
<dbReference type="RefSeq" id="WP_171777974.1">
    <property type="nucleotide sequence ID" value="NZ_CP045273.1"/>
</dbReference>
<feature type="coiled-coil region" evidence="1">
    <location>
        <begin position="171"/>
        <end position="214"/>
    </location>
</feature>
<proteinExistence type="predicted"/>
<dbReference type="EMBL" id="CP045273">
    <property type="protein sequence ID" value="QJX79991.1"/>
    <property type="molecule type" value="Genomic_DNA"/>
</dbReference>